<reference evidence="1 2" key="1">
    <citation type="submission" date="2024-01" db="EMBL/GenBank/DDBJ databases">
        <authorList>
            <person name="Waweru B."/>
        </authorList>
    </citation>
    <scope>NUCLEOTIDE SEQUENCE [LARGE SCALE GENOMIC DNA]</scope>
</reference>
<sequence>MDFSLGYPHIIENFVRSLFSCFISYPQSTPSDEIIHGDVLDCHLLELDPSRKVDLLLSEGENLMEGLVKVNR</sequence>
<keyword evidence="2" id="KW-1185">Reference proteome</keyword>
<dbReference type="EMBL" id="CAWUPB010001195">
    <property type="protein sequence ID" value="CAK7355090.1"/>
    <property type="molecule type" value="Genomic_DNA"/>
</dbReference>
<evidence type="ECO:0000313" key="1">
    <source>
        <dbReference type="EMBL" id="CAK7355090.1"/>
    </source>
</evidence>
<feature type="non-terminal residue" evidence="1">
    <location>
        <position position="72"/>
    </location>
</feature>
<protein>
    <submittedName>
        <fullName evidence="1">Uncharacterized protein</fullName>
    </submittedName>
</protein>
<evidence type="ECO:0000313" key="2">
    <source>
        <dbReference type="Proteomes" id="UP001314170"/>
    </source>
</evidence>
<gene>
    <name evidence="1" type="ORF">DCAF_LOCUS25491</name>
</gene>
<dbReference type="AlphaFoldDB" id="A0AAV1SQX3"/>
<organism evidence="1 2">
    <name type="scientific">Dovyalis caffra</name>
    <dbReference type="NCBI Taxonomy" id="77055"/>
    <lineage>
        <taxon>Eukaryota</taxon>
        <taxon>Viridiplantae</taxon>
        <taxon>Streptophyta</taxon>
        <taxon>Embryophyta</taxon>
        <taxon>Tracheophyta</taxon>
        <taxon>Spermatophyta</taxon>
        <taxon>Magnoliopsida</taxon>
        <taxon>eudicotyledons</taxon>
        <taxon>Gunneridae</taxon>
        <taxon>Pentapetalae</taxon>
        <taxon>rosids</taxon>
        <taxon>fabids</taxon>
        <taxon>Malpighiales</taxon>
        <taxon>Salicaceae</taxon>
        <taxon>Flacourtieae</taxon>
        <taxon>Dovyalis</taxon>
    </lineage>
</organism>
<proteinExistence type="predicted"/>
<name>A0AAV1SQX3_9ROSI</name>
<comment type="caution">
    <text evidence="1">The sequence shown here is derived from an EMBL/GenBank/DDBJ whole genome shotgun (WGS) entry which is preliminary data.</text>
</comment>
<dbReference type="Proteomes" id="UP001314170">
    <property type="component" value="Unassembled WGS sequence"/>
</dbReference>
<accession>A0AAV1SQX3</accession>